<dbReference type="PROSITE" id="PS51077">
    <property type="entry name" value="HTH_ICLR"/>
    <property type="match status" value="1"/>
</dbReference>
<keyword evidence="7" id="KW-1185">Reference proteome</keyword>
<dbReference type="Gene3D" id="3.30.450.40">
    <property type="match status" value="1"/>
</dbReference>
<dbReference type="InterPro" id="IPR036388">
    <property type="entry name" value="WH-like_DNA-bd_sf"/>
</dbReference>
<evidence type="ECO:0000256" key="2">
    <source>
        <dbReference type="ARBA" id="ARBA00023125"/>
    </source>
</evidence>
<dbReference type="InterPro" id="IPR050707">
    <property type="entry name" value="HTH_MetabolicPath_Reg"/>
</dbReference>
<evidence type="ECO:0000259" key="5">
    <source>
        <dbReference type="PROSITE" id="PS51078"/>
    </source>
</evidence>
<accession>A0A1J4N8S1</accession>
<keyword evidence="1" id="KW-0805">Transcription regulation</keyword>
<dbReference type="Proteomes" id="UP000033772">
    <property type="component" value="Unassembled WGS sequence"/>
</dbReference>
<dbReference type="InterPro" id="IPR014757">
    <property type="entry name" value="Tscrpt_reg_IclR_C"/>
</dbReference>
<dbReference type="STRING" id="1844.UG56_005970"/>
<dbReference type="GO" id="GO:0003677">
    <property type="term" value="F:DNA binding"/>
    <property type="evidence" value="ECO:0007669"/>
    <property type="project" value="UniProtKB-KW"/>
</dbReference>
<keyword evidence="3" id="KW-0804">Transcription</keyword>
<dbReference type="GO" id="GO:0045892">
    <property type="term" value="P:negative regulation of DNA-templated transcription"/>
    <property type="evidence" value="ECO:0007669"/>
    <property type="project" value="TreeGrafter"/>
</dbReference>
<gene>
    <name evidence="6" type="ORF">UG56_005970</name>
</gene>
<dbReference type="InterPro" id="IPR005471">
    <property type="entry name" value="Tscrpt_reg_IclR_N"/>
</dbReference>
<dbReference type="SMART" id="SM00346">
    <property type="entry name" value="HTH_ICLR"/>
    <property type="match status" value="1"/>
</dbReference>
<dbReference type="InterPro" id="IPR029016">
    <property type="entry name" value="GAF-like_dom_sf"/>
</dbReference>
<organism evidence="6 7">
    <name type="scientific">Nocardioides luteus</name>
    <dbReference type="NCBI Taxonomy" id="1844"/>
    <lineage>
        <taxon>Bacteria</taxon>
        <taxon>Bacillati</taxon>
        <taxon>Actinomycetota</taxon>
        <taxon>Actinomycetes</taxon>
        <taxon>Propionibacteriales</taxon>
        <taxon>Nocardioidaceae</taxon>
        <taxon>Nocardioides</taxon>
    </lineage>
</organism>
<dbReference type="InterPro" id="IPR036390">
    <property type="entry name" value="WH_DNA-bd_sf"/>
</dbReference>
<dbReference type="PANTHER" id="PTHR30136">
    <property type="entry name" value="HELIX-TURN-HELIX TRANSCRIPTIONAL REGULATOR, ICLR FAMILY"/>
    <property type="match status" value="1"/>
</dbReference>
<proteinExistence type="predicted"/>
<reference evidence="6" key="1">
    <citation type="submission" date="2016-10" db="EMBL/GenBank/DDBJ databases">
        <title>Draft Genome Sequence of Nocardioides luteus Strain BAFB, an Alkane-Degrading Bacterium Isolated from JP-7 Polluted Soil.</title>
        <authorList>
            <person name="Brown L."/>
            <person name="Ruiz O.N."/>
            <person name="Gunasekera T."/>
        </authorList>
    </citation>
    <scope>NUCLEOTIDE SEQUENCE [LARGE SCALE GENOMIC DNA]</scope>
    <source>
        <strain evidence="6">BAFB</strain>
    </source>
</reference>
<dbReference type="Gene3D" id="1.10.10.10">
    <property type="entry name" value="Winged helix-like DNA-binding domain superfamily/Winged helix DNA-binding domain"/>
    <property type="match status" value="1"/>
</dbReference>
<keyword evidence="2" id="KW-0238">DNA-binding</keyword>
<dbReference type="AlphaFoldDB" id="A0A1J4N8S1"/>
<dbReference type="PROSITE" id="PS51078">
    <property type="entry name" value="ICLR_ED"/>
    <property type="match status" value="1"/>
</dbReference>
<dbReference type="GO" id="GO:0003700">
    <property type="term" value="F:DNA-binding transcription factor activity"/>
    <property type="evidence" value="ECO:0007669"/>
    <property type="project" value="TreeGrafter"/>
</dbReference>
<evidence type="ECO:0000313" key="6">
    <source>
        <dbReference type="EMBL" id="OIJ27915.1"/>
    </source>
</evidence>
<protein>
    <submittedName>
        <fullName evidence="6">Transcriptional regulator</fullName>
    </submittedName>
</protein>
<dbReference type="OrthoDB" id="156285at2"/>
<evidence type="ECO:0000256" key="3">
    <source>
        <dbReference type="ARBA" id="ARBA00023163"/>
    </source>
</evidence>
<feature type="domain" description="IclR-ED" evidence="5">
    <location>
        <begin position="59"/>
        <end position="224"/>
    </location>
</feature>
<evidence type="ECO:0000256" key="1">
    <source>
        <dbReference type="ARBA" id="ARBA00023015"/>
    </source>
</evidence>
<evidence type="ECO:0000313" key="7">
    <source>
        <dbReference type="Proteomes" id="UP000033772"/>
    </source>
</evidence>
<feature type="domain" description="HTH iclR-type" evidence="4">
    <location>
        <begin position="4"/>
        <end position="65"/>
    </location>
</feature>
<comment type="caution">
    <text evidence="6">The sequence shown here is derived from an EMBL/GenBank/DDBJ whole genome shotgun (WGS) entry which is preliminary data.</text>
</comment>
<dbReference type="EMBL" id="JZDQ02000006">
    <property type="protein sequence ID" value="OIJ27915.1"/>
    <property type="molecule type" value="Genomic_DNA"/>
</dbReference>
<dbReference type="RefSeq" id="WP_045548379.1">
    <property type="nucleotide sequence ID" value="NZ_JZDQ02000006.1"/>
</dbReference>
<dbReference type="PANTHER" id="PTHR30136:SF24">
    <property type="entry name" value="HTH-TYPE TRANSCRIPTIONAL REPRESSOR ALLR"/>
    <property type="match status" value="1"/>
</dbReference>
<sequence length="224" mass="22880">MATLQGLDRGLAALAYVSQHPAGVTVADVAAHLGVDRAIAYRIVATLEARALVAQGVNKRLRLGAGVIALAGRFQPQLVRAAEPALQDLADAVGAPAFLTVAHGEDECVPVLEADPQVGQGPVRVGYRIGLRYPLDKGASGIAILALAEPAPADSSAVREARELGYSHTAGELQRGAVGIAVGFEAPGPVRASVGIVTMDELDPAEVGPLVGATARQLAQLSSH</sequence>
<evidence type="ECO:0000259" key="4">
    <source>
        <dbReference type="PROSITE" id="PS51077"/>
    </source>
</evidence>
<dbReference type="Pfam" id="PF09339">
    <property type="entry name" value="HTH_IclR"/>
    <property type="match status" value="1"/>
</dbReference>
<dbReference type="SUPFAM" id="SSF55781">
    <property type="entry name" value="GAF domain-like"/>
    <property type="match status" value="1"/>
</dbReference>
<name>A0A1J4N8S1_9ACTN</name>
<dbReference type="SUPFAM" id="SSF46785">
    <property type="entry name" value="Winged helix' DNA-binding domain"/>
    <property type="match status" value="1"/>
</dbReference>